<proteinExistence type="predicted"/>
<organism evidence="1 2">
    <name type="scientific">Trichinella nativa</name>
    <dbReference type="NCBI Taxonomy" id="6335"/>
    <lineage>
        <taxon>Eukaryota</taxon>
        <taxon>Metazoa</taxon>
        <taxon>Ecdysozoa</taxon>
        <taxon>Nematoda</taxon>
        <taxon>Enoplea</taxon>
        <taxon>Dorylaimia</taxon>
        <taxon>Trichinellida</taxon>
        <taxon>Trichinellidae</taxon>
        <taxon>Trichinella</taxon>
    </lineage>
</organism>
<dbReference type="Proteomes" id="UP000054721">
    <property type="component" value="Unassembled WGS sequence"/>
</dbReference>
<reference evidence="1 2" key="1">
    <citation type="submission" date="2015-05" db="EMBL/GenBank/DDBJ databases">
        <title>Evolution of Trichinella species and genotypes.</title>
        <authorList>
            <person name="Korhonen P.K."/>
            <person name="Edoardo P."/>
            <person name="Giuseppe L.R."/>
            <person name="Gasser R.B."/>
        </authorList>
    </citation>
    <scope>NUCLEOTIDE SEQUENCE [LARGE SCALE GENOMIC DNA]</scope>
    <source>
        <strain evidence="1">ISS10</strain>
    </source>
</reference>
<accession>A0A0V1LA91</accession>
<comment type="caution">
    <text evidence="1">The sequence shown here is derived from an EMBL/GenBank/DDBJ whole genome shotgun (WGS) entry which is preliminary data.</text>
</comment>
<dbReference type="AlphaFoldDB" id="A0A0V1LA91"/>
<dbReference type="OrthoDB" id="10604450at2759"/>
<evidence type="ECO:0000313" key="1">
    <source>
        <dbReference type="EMBL" id="KRZ56220.1"/>
    </source>
</evidence>
<sequence>MLKNSTIDKSNSKQVHTLNDAFFSKQADWNFSPLPNNFNWNVKKTGFGEKVETIFCDIFFTFRPDFDTKTTRE</sequence>
<keyword evidence="2" id="KW-1185">Reference proteome</keyword>
<gene>
    <name evidence="1" type="ORF">T02_12469</name>
</gene>
<protein>
    <submittedName>
        <fullName evidence="1">Uncharacterized protein</fullName>
    </submittedName>
</protein>
<dbReference type="EMBL" id="JYDW01000098">
    <property type="protein sequence ID" value="KRZ56220.1"/>
    <property type="molecule type" value="Genomic_DNA"/>
</dbReference>
<name>A0A0V1LA91_9BILA</name>
<evidence type="ECO:0000313" key="2">
    <source>
        <dbReference type="Proteomes" id="UP000054721"/>
    </source>
</evidence>